<dbReference type="Pfam" id="PF25917">
    <property type="entry name" value="BSH_RND"/>
    <property type="match status" value="1"/>
</dbReference>
<dbReference type="OrthoDB" id="8958519at2"/>
<dbReference type="Pfam" id="PF25954">
    <property type="entry name" value="Beta-barrel_RND_2"/>
    <property type="match status" value="1"/>
</dbReference>
<dbReference type="Gene3D" id="1.10.287.470">
    <property type="entry name" value="Helix hairpin bin"/>
    <property type="match status" value="1"/>
</dbReference>
<evidence type="ECO:0000256" key="3">
    <source>
        <dbReference type="ARBA" id="ARBA00022692"/>
    </source>
</evidence>
<feature type="domain" description="CusB-like beta-barrel" evidence="9">
    <location>
        <begin position="254"/>
        <end position="292"/>
    </location>
</feature>
<feature type="domain" description="Multidrug resistance protein MdtA-like barrel-sandwich hybrid" evidence="8">
    <location>
        <begin position="64"/>
        <end position="243"/>
    </location>
</feature>
<evidence type="ECO:0000256" key="2">
    <source>
        <dbReference type="ARBA" id="ARBA00009477"/>
    </source>
</evidence>
<feature type="compositionally biased region" description="Low complexity" evidence="6">
    <location>
        <begin position="9"/>
        <end position="20"/>
    </location>
</feature>
<dbReference type="GO" id="GO:0016020">
    <property type="term" value="C:membrane"/>
    <property type="evidence" value="ECO:0007669"/>
    <property type="project" value="UniProtKB-SubCell"/>
</dbReference>
<evidence type="ECO:0000256" key="7">
    <source>
        <dbReference type="SAM" id="Phobius"/>
    </source>
</evidence>
<dbReference type="EMBL" id="FIZY01000029">
    <property type="protein sequence ID" value="CZF84436.1"/>
    <property type="molecule type" value="Genomic_DNA"/>
</dbReference>
<comment type="similarity">
    <text evidence="2">Belongs to the membrane fusion protein (MFP) (TC 8.A.1) family.</text>
</comment>
<dbReference type="Gene3D" id="2.40.50.100">
    <property type="match status" value="1"/>
</dbReference>
<organism evidence="10 11">
    <name type="scientific">Grimontia marina</name>
    <dbReference type="NCBI Taxonomy" id="646534"/>
    <lineage>
        <taxon>Bacteria</taxon>
        <taxon>Pseudomonadati</taxon>
        <taxon>Pseudomonadota</taxon>
        <taxon>Gammaproteobacteria</taxon>
        <taxon>Vibrionales</taxon>
        <taxon>Vibrionaceae</taxon>
        <taxon>Grimontia</taxon>
    </lineage>
</organism>
<evidence type="ECO:0000259" key="8">
    <source>
        <dbReference type="Pfam" id="PF25917"/>
    </source>
</evidence>
<dbReference type="SUPFAM" id="SSF111369">
    <property type="entry name" value="HlyD-like secretion proteins"/>
    <property type="match status" value="2"/>
</dbReference>
<dbReference type="Proteomes" id="UP000073601">
    <property type="component" value="Unassembled WGS sequence"/>
</dbReference>
<evidence type="ECO:0000256" key="6">
    <source>
        <dbReference type="SAM" id="MobiDB-lite"/>
    </source>
</evidence>
<evidence type="ECO:0000256" key="1">
    <source>
        <dbReference type="ARBA" id="ARBA00004167"/>
    </source>
</evidence>
<keyword evidence="4 7" id="KW-1133">Transmembrane helix</keyword>
<feature type="transmembrane region" description="Helical" evidence="7">
    <location>
        <begin position="29"/>
        <end position="46"/>
    </location>
</feature>
<dbReference type="PANTHER" id="PTHR30386">
    <property type="entry name" value="MEMBRANE FUSION SUBUNIT OF EMRAB-TOLC MULTIDRUG EFFLUX PUMP"/>
    <property type="match status" value="1"/>
</dbReference>
<comment type="subcellular location">
    <subcellularLocation>
        <location evidence="1">Membrane</location>
        <topology evidence="1">Single-pass membrane protein</topology>
    </subcellularLocation>
</comment>
<dbReference type="AlphaFoldDB" id="A0A128FDP9"/>
<evidence type="ECO:0000259" key="9">
    <source>
        <dbReference type="Pfam" id="PF25954"/>
    </source>
</evidence>
<reference evidence="11" key="1">
    <citation type="submission" date="2016-02" db="EMBL/GenBank/DDBJ databases">
        <authorList>
            <person name="Rodrigo-Torres Lidia"/>
            <person name="Arahal R.David."/>
        </authorList>
    </citation>
    <scope>NUCLEOTIDE SEQUENCE [LARGE SCALE GENOMIC DNA]</scope>
    <source>
        <strain evidence="11">CECT 8713</strain>
    </source>
</reference>
<evidence type="ECO:0000256" key="5">
    <source>
        <dbReference type="ARBA" id="ARBA00023136"/>
    </source>
</evidence>
<dbReference type="InterPro" id="IPR058792">
    <property type="entry name" value="Beta-barrel_RND_2"/>
</dbReference>
<evidence type="ECO:0000313" key="10">
    <source>
        <dbReference type="EMBL" id="CZF84436.1"/>
    </source>
</evidence>
<sequence length="374" mass="40329">MNESNPPQEAKNTPAAANEPKAASSARRFTYYLITAALVIWCYTLWADRITPMTDHGRVNGQLIRISPQISGPISAISILNNAEVKRGQLLMSIDKQPFELSVNAARLALQQSTQSVSADSAAIDAAKANEVAARVKVSNAKQHAERNMALARRGVVSQATLDDSLASLDAAKASLVQATADLAKAQQELGPKGENNPQVKTALNNLDQALLNLSYTDIRAPAAGVITNMNLSAGDFAATGKPLLTFINNRHFWLTAMVTENSLAYVKKGTVVKIVFDAYPGEIFHGEVTSVGWGSSGNGSLQVDGNSGLFDSPTGIQHSQRFPVNIRYFDLPADIQLRYGGRATVSFYPGQSTIGELLLDAWTWLWSYLSYVS</sequence>
<keyword evidence="3 7" id="KW-0812">Transmembrane</keyword>
<dbReference type="InterPro" id="IPR058625">
    <property type="entry name" value="MdtA-like_BSH"/>
</dbReference>
<keyword evidence="5 7" id="KW-0472">Membrane</keyword>
<gene>
    <name evidence="10" type="primary">mdtN_1</name>
    <name evidence="10" type="ORF">GMA8713_03104</name>
</gene>
<dbReference type="PANTHER" id="PTHR30386:SF26">
    <property type="entry name" value="TRANSPORT PROTEIN COMB"/>
    <property type="match status" value="1"/>
</dbReference>
<evidence type="ECO:0000313" key="11">
    <source>
        <dbReference type="Proteomes" id="UP000073601"/>
    </source>
</evidence>
<proteinExistence type="inferred from homology"/>
<protein>
    <submittedName>
        <fullName evidence="10">Multidrug resistance protein MdtN</fullName>
    </submittedName>
</protein>
<keyword evidence="11" id="KW-1185">Reference proteome</keyword>
<feature type="region of interest" description="Disordered" evidence="6">
    <location>
        <begin position="1"/>
        <end position="20"/>
    </location>
</feature>
<dbReference type="RefSeq" id="WP_062711722.1">
    <property type="nucleotide sequence ID" value="NZ_CAWRCI010000029.1"/>
</dbReference>
<evidence type="ECO:0000256" key="4">
    <source>
        <dbReference type="ARBA" id="ARBA00022989"/>
    </source>
</evidence>
<dbReference type="Gene3D" id="2.40.30.170">
    <property type="match status" value="1"/>
</dbReference>
<name>A0A128FDP9_9GAMM</name>
<accession>A0A128FDP9</accession>
<dbReference type="InterPro" id="IPR050739">
    <property type="entry name" value="MFP"/>
</dbReference>